<name>A0A939JDD8_9BACT</name>
<dbReference type="Gene3D" id="3.30.1360.150">
    <property type="match status" value="1"/>
</dbReference>
<dbReference type="PANTHER" id="PTHR10151">
    <property type="entry name" value="ECTONUCLEOTIDE PYROPHOSPHATASE/PHOSPHODIESTERASE"/>
    <property type="match status" value="1"/>
</dbReference>
<proteinExistence type="predicted"/>
<keyword evidence="8" id="KW-1185">Reference proteome</keyword>
<dbReference type="NCBIfam" id="NF042991">
    <property type="entry name" value="alk_phos_PafA"/>
    <property type="match status" value="1"/>
</dbReference>
<dbReference type="Proteomes" id="UP000664144">
    <property type="component" value="Unassembled WGS sequence"/>
</dbReference>
<evidence type="ECO:0000256" key="2">
    <source>
        <dbReference type="ARBA" id="ARBA00022723"/>
    </source>
</evidence>
<evidence type="ECO:0000256" key="1">
    <source>
        <dbReference type="ARBA" id="ARBA00022553"/>
    </source>
</evidence>
<organism evidence="7 8">
    <name type="scientific">Hymenobacter telluris</name>
    <dbReference type="NCBI Taxonomy" id="2816474"/>
    <lineage>
        <taxon>Bacteria</taxon>
        <taxon>Pseudomonadati</taxon>
        <taxon>Bacteroidota</taxon>
        <taxon>Cytophagia</taxon>
        <taxon>Cytophagales</taxon>
        <taxon>Hymenobacteraceae</taxon>
        <taxon>Hymenobacter</taxon>
    </lineage>
</organism>
<feature type="chain" id="PRO_5037164111" evidence="6">
    <location>
        <begin position="20"/>
        <end position="568"/>
    </location>
</feature>
<dbReference type="EMBL" id="JAFLQZ010000005">
    <property type="protein sequence ID" value="MBO0358242.1"/>
    <property type="molecule type" value="Genomic_DNA"/>
</dbReference>
<feature type="active site" description="Phosphothreonine intermediate" evidence="4">
    <location>
        <position position="78"/>
    </location>
</feature>
<dbReference type="AlphaFoldDB" id="A0A939JDD8"/>
<keyword evidence="3 6" id="KW-0732">Signal</keyword>
<feature type="binding site" evidence="5">
    <location>
        <begin position="160"/>
        <end position="162"/>
    </location>
    <ligand>
        <name>substrate</name>
    </ligand>
</feature>
<keyword evidence="1 4" id="KW-0597">Phosphoprotein</keyword>
<dbReference type="RefSeq" id="WP_206984184.1">
    <property type="nucleotide sequence ID" value="NZ_JAFLQZ010000005.1"/>
</dbReference>
<accession>A0A939JDD8</accession>
<dbReference type="Gene3D" id="3.40.720.10">
    <property type="entry name" value="Alkaline Phosphatase, subunit A"/>
    <property type="match status" value="1"/>
</dbReference>
<gene>
    <name evidence="7" type="ORF">J0X19_09835</name>
</gene>
<evidence type="ECO:0000256" key="3">
    <source>
        <dbReference type="ARBA" id="ARBA00022729"/>
    </source>
</evidence>
<dbReference type="CDD" id="cd16016">
    <property type="entry name" value="AP-SPAP"/>
    <property type="match status" value="1"/>
</dbReference>
<dbReference type="InterPro" id="IPR026263">
    <property type="entry name" value="Alkaline_phosphatase_prok"/>
</dbReference>
<dbReference type="InterPro" id="IPR017850">
    <property type="entry name" value="Alkaline_phosphatase_core_sf"/>
</dbReference>
<reference evidence="7" key="1">
    <citation type="submission" date="2021-03" db="EMBL/GenBank/DDBJ databases">
        <authorList>
            <person name="Kim M.K."/>
        </authorList>
    </citation>
    <scope>NUCLEOTIDE SEQUENCE</scope>
    <source>
        <strain evidence="7">BT186</strain>
    </source>
</reference>
<protein>
    <submittedName>
        <fullName evidence="7">Alkaline phosphatase family protein</fullName>
    </submittedName>
</protein>
<dbReference type="PANTHER" id="PTHR10151:SF120">
    <property type="entry name" value="BIS(5'-ADENOSYL)-TRIPHOSPHATASE"/>
    <property type="match status" value="1"/>
</dbReference>
<dbReference type="GO" id="GO:0046872">
    <property type="term" value="F:metal ion binding"/>
    <property type="evidence" value="ECO:0007669"/>
    <property type="project" value="UniProtKB-KW"/>
</dbReference>
<evidence type="ECO:0000256" key="6">
    <source>
        <dbReference type="SAM" id="SignalP"/>
    </source>
</evidence>
<evidence type="ECO:0000313" key="8">
    <source>
        <dbReference type="Proteomes" id="UP000664144"/>
    </source>
</evidence>
<comment type="caution">
    <text evidence="7">The sequence shown here is derived from an EMBL/GenBank/DDBJ whole genome shotgun (WGS) entry which is preliminary data.</text>
</comment>
<dbReference type="Pfam" id="PF01663">
    <property type="entry name" value="Phosphodiest"/>
    <property type="match status" value="1"/>
</dbReference>
<feature type="signal peptide" evidence="6">
    <location>
        <begin position="1"/>
        <end position="19"/>
    </location>
</feature>
<evidence type="ECO:0000313" key="7">
    <source>
        <dbReference type="EMBL" id="MBO0358242.1"/>
    </source>
</evidence>
<keyword evidence="2" id="KW-0479">Metal-binding</keyword>
<dbReference type="SUPFAM" id="SSF53649">
    <property type="entry name" value="Alkaline phosphatase-like"/>
    <property type="match status" value="1"/>
</dbReference>
<dbReference type="InterPro" id="IPR002591">
    <property type="entry name" value="Phosphodiest/P_Trfase"/>
</dbReference>
<feature type="binding site" evidence="5">
    <location>
        <position position="99"/>
    </location>
    <ligand>
        <name>substrate</name>
    </ligand>
</feature>
<evidence type="ECO:0000256" key="4">
    <source>
        <dbReference type="PIRSR" id="PIRSR031924-50"/>
    </source>
</evidence>
<dbReference type="GO" id="GO:0004035">
    <property type="term" value="F:alkaline phosphatase activity"/>
    <property type="evidence" value="ECO:0007669"/>
    <property type="project" value="InterPro"/>
</dbReference>
<evidence type="ECO:0000256" key="5">
    <source>
        <dbReference type="PIRSR" id="PIRSR031924-51"/>
    </source>
</evidence>
<sequence length="568" mass="62543">MKKSLSFVLAAALASPVFAQKQKPLSRPKLVVGIVVDQMRYDYLYRYWNKYGNGGFRRLLGEGFNYSNTHYNYVPTYTGPGHASIYTGTTPSVHGIVGNNWLVREEGKGTYVTEDKTVQAVGGTAAAGQQSPRHMLTSTITDELRLATNFQSKVIGVCIKDRGSILPAGHAANAAYWYDGTNGAFISSTFYQNSLPEWVTKFNAQNRAAQYLDKPWTTLLPIAQYTESTADDVPWEGAFKGEAKPVFPHDLPTLSAGTSPAVTPSQPTGAEKVPAAVRNLDLIRSTPFGNSLTADFALETIRAEQLGQRGETDFLALSFSSTDYVGHQFGVNAIETEDTYLRLDQDLARVLDYLDKTVGKGQALVFLSADHGAAHSPDFLRSQRIPAGSVGPRLMRDSLQQELVRRHGAGKWVLSYENQQVYLNRPLIAQKKLTLRAVQDEVADIMIGYAGVTRAITADDLQKSHWESGMLMYLENGYFPKRSGDVMVVLEPGWLESYQYPVNKGTTHGSSGNYDTHIPLIFWGWHVKQGRSVAPARIVDIAPTLAQWLNIQEPDGCTGVPLPEVLGK</sequence>
<dbReference type="PIRSF" id="PIRSF031924">
    <property type="entry name" value="Pi-irrepressible_AP"/>
    <property type="match status" value="1"/>
</dbReference>